<organism evidence="7 8">
    <name type="scientific">Parasutterella secunda</name>
    <dbReference type="NCBI Taxonomy" id="626947"/>
    <lineage>
        <taxon>Bacteria</taxon>
        <taxon>Pseudomonadati</taxon>
        <taxon>Pseudomonadota</taxon>
        <taxon>Betaproteobacteria</taxon>
        <taxon>Burkholderiales</taxon>
        <taxon>Sutterellaceae</taxon>
        <taxon>Parasutterella</taxon>
    </lineage>
</organism>
<evidence type="ECO:0000256" key="3">
    <source>
        <dbReference type="ARBA" id="ARBA00022630"/>
    </source>
</evidence>
<sequence length="370" mass="43541">MRCLVVGCGISGATVARCLADLGNDVNMIEERPHIAGNCYDFLDDNGLTIHKYGAHIFHTDNIEVWNFVSRFTKWYPYQHKVLGLVDGHYVPIPFNLNSIEKIFPSTIAHRLENKLITLYGYNVKIPILELRKSGDKDLSFLADFIYEKIFFHYTLKQWGLTPEDLDPSVTGRVPVVTSRDDRYFQNRYQGIPLLGYTKLIEKMLEHNSISIKFSTKFQNGMEQEFDHIFYTGPIDEFFDYEFGELPYRSLQFDFFTFNRPYFQRNAVINYPCNYDFTRICEFKHFLNTNSNKTVISYEYPKNFIKGQNDRYYPVPSLEANNLYKKYLEKARKDKKGITFLGRLGDYRYYDMDKAIARALEIVKTIMKNI</sequence>
<dbReference type="EC" id="5.4.99.9" evidence="7"/>
<reference evidence="7 8" key="1">
    <citation type="journal article" date="2021" name="Sci. Rep.">
        <title>The distribution of antibiotic resistance genes in chicken gut microbiota commensals.</title>
        <authorList>
            <person name="Juricova H."/>
            <person name="Matiasovicova J."/>
            <person name="Kubasova T."/>
            <person name="Cejkova D."/>
            <person name="Rychlik I."/>
        </authorList>
    </citation>
    <scope>NUCLEOTIDE SEQUENCE [LARGE SCALE GENOMIC DNA]</scope>
    <source>
        <strain evidence="7 8">An562</strain>
    </source>
</reference>
<comment type="caution">
    <text evidence="7">The sequence shown here is derived from an EMBL/GenBank/DDBJ whole genome shotgun (WGS) entry which is preliminary data.</text>
</comment>
<keyword evidence="4" id="KW-0274">FAD</keyword>
<dbReference type="GO" id="GO:0008767">
    <property type="term" value="F:UDP-galactopyranose mutase activity"/>
    <property type="evidence" value="ECO:0007669"/>
    <property type="project" value="UniProtKB-EC"/>
</dbReference>
<keyword evidence="8" id="KW-1185">Reference proteome</keyword>
<accession>A0ABS2GU56</accession>
<evidence type="ECO:0000256" key="1">
    <source>
        <dbReference type="ARBA" id="ARBA00001974"/>
    </source>
</evidence>
<dbReference type="RefSeq" id="WP_205050561.1">
    <property type="nucleotide sequence ID" value="NZ_JACJKX010000012.1"/>
</dbReference>
<evidence type="ECO:0000313" key="8">
    <source>
        <dbReference type="Proteomes" id="UP000777002"/>
    </source>
</evidence>
<keyword evidence="3" id="KW-0285">Flavoprotein</keyword>
<dbReference type="Pfam" id="PF03275">
    <property type="entry name" value="GLF"/>
    <property type="match status" value="1"/>
</dbReference>
<evidence type="ECO:0000313" key="7">
    <source>
        <dbReference type="EMBL" id="MBM6928971.1"/>
    </source>
</evidence>
<dbReference type="InterPro" id="IPR015899">
    <property type="entry name" value="UDP-GalPyranose_mutase_C"/>
</dbReference>
<dbReference type="SUPFAM" id="SSF51971">
    <property type="entry name" value="Nucleotide-binding domain"/>
    <property type="match status" value="1"/>
</dbReference>
<feature type="domain" description="UDP-galactopyranose mutase C-terminal" evidence="6">
    <location>
        <begin position="149"/>
        <end position="349"/>
    </location>
</feature>
<dbReference type="Pfam" id="PF13450">
    <property type="entry name" value="NAD_binding_8"/>
    <property type="match status" value="1"/>
</dbReference>
<dbReference type="NCBIfam" id="TIGR00031">
    <property type="entry name" value="UDP-GALP_mutase"/>
    <property type="match status" value="1"/>
</dbReference>
<dbReference type="Gene3D" id="3.40.50.720">
    <property type="entry name" value="NAD(P)-binding Rossmann-like Domain"/>
    <property type="match status" value="3"/>
</dbReference>
<dbReference type="SUPFAM" id="SSF54373">
    <property type="entry name" value="FAD-linked reductases, C-terminal domain"/>
    <property type="match status" value="1"/>
</dbReference>
<comment type="cofactor">
    <cofactor evidence="1">
        <name>FAD</name>
        <dbReference type="ChEBI" id="CHEBI:57692"/>
    </cofactor>
</comment>
<dbReference type="InterPro" id="IPR004379">
    <property type="entry name" value="UDP-GALP_mutase"/>
</dbReference>
<evidence type="ECO:0000256" key="5">
    <source>
        <dbReference type="ARBA" id="ARBA00023235"/>
    </source>
</evidence>
<evidence type="ECO:0000256" key="4">
    <source>
        <dbReference type="ARBA" id="ARBA00022827"/>
    </source>
</evidence>
<protein>
    <submittedName>
        <fullName evidence="7">UDP-galactopyranose mutase</fullName>
        <ecNumber evidence="7">5.4.99.9</ecNumber>
    </submittedName>
</protein>
<dbReference type="Proteomes" id="UP000777002">
    <property type="component" value="Unassembled WGS sequence"/>
</dbReference>
<comment type="similarity">
    <text evidence="2">Belongs to the UDP-galactopyranose/dTDP-fucopyranose mutase family.</text>
</comment>
<gene>
    <name evidence="7" type="primary">glf</name>
    <name evidence="7" type="ORF">H5985_06795</name>
</gene>
<dbReference type="EMBL" id="JACJKX010000012">
    <property type="protein sequence ID" value="MBM6928971.1"/>
    <property type="molecule type" value="Genomic_DNA"/>
</dbReference>
<dbReference type="PANTHER" id="PTHR21197">
    <property type="entry name" value="UDP-GALACTOPYRANOSE MUTASE"/>
    <property type="match status" value="1"/>
</dbReference>
<dbReference type="PANTHER" id="PTHR21197:SF0">
    <property type="entry name" value="UDP-GALACTOPYRANOSE MUTASE"/>
    <property type="match status" value="1"/>
</dbReference>
<evidence type="ECO:0000259" key="6">
    <source>
        <dbReference type="Pfam" id="PF03275"/>
    </source>
</evidence>
<evidence type="ECO:0000256" key="2">
    <source>
        <dbReference type="ARBA" id="ARBA00009321"/>
    </source>
</evidence>
<name>A0ABS2GU56_9BURK</name>
<proteinExistence type="inferred from homology"/>
<keyword evidence="5 7" id="KW-0413">Isomerase</keyword>